<evidence type="ECO:0000259" key="3">
    <source>
        <dbReference type="PROSITE" id="PS50188"/>
    </source>
</evidence>
<proteinExistence type="inferred from homology"/>
<evidence type="ECO:0000313" key="5">
    <source>
        <dbReference type="Proteomes" id="UP000689129"/>
    </source>
</evidence>
<evidence type="ECO:0000313" key="4">
    <source>
        <dbReference type="EMBL" id="KAG7138314.1"/>
    </source>
</evidence>
<dbReference type="PANTHER" id="PTHR10598">
    <property type="entry name" value="SET1/ASH2 HISTONE METHYLTRANSFERASE COMPLEX SUBUNIT ASH2"/>
    <property type="match status" value="1"/>
</dbReference>
<protein>
    <submittedName>
        <fullName evidence="4">Set1 complex component ash2 like protein</fullName>
    </submittedName>
</protein>
<dbReference type="InterPro" id="IPR003877">
    <property type="entry name" value="SPRY_dom"/>
</dbReference>
<name>A0A8I2ZV00_VERLO</name>
<dbReference type="InterPro" id="IPR037353">
    <property type="entry name" value="ASH2"/>
</dbReference>
<feature type="compositionally biased region" description="Low complexity" evidence="2">
    <location>
        <begin position="11"/>
        <end position="27"/>
    </location>
</feature>
<dbReference type="CDD" id="cd12872">
    <property type="entry name" value="SPRY_Ash2"/>
    <property type="match status" value="1"/>
</dbReference>
<feature type="compositionally biased region" description="Basic and acidic residues" evidence="2">
    <location>
        <begin position="475"/>
        <end position="484"/>
    </location>
</feature>
<comment type="caution">
    <text evidence="4">The sequence shown here is derived from an EMBL/GenBank/DDBJ whole genome shotgun (WGS) entry which is preliminary data.</text>
</comment>
<feature type="domain" description="B30.2/SPRY" evidence="3">
    <location>
        <begin position="178"/>
        <end position="374"/>
    </location>
</feature>
<dbReference type="SMART" id="SM00449">
    <property type="entry name" value="SPRY"/>
    <property type="match status" value="1"/>
</dbReference>
<dbReference type="GO" id="GO:0048188">
    <property type="term" value="C:Set1C/COMPASS complex"/>
    <property type="evidence" value="ECO:0007669"/>
    <property type="project" value="InterPro"/>
</dbReference>
<evidence type="ECO:0000256" key="2">
    <source>
        <dbReference type="SAM" id="MobiDB-lite"/>
    </source>
</evidence>
<reference evidence="4" key="1">
    <citation type="journal article" date="2021" name="Mol. Plant Pathol.">
        <title>A 20-kb lineage-specific genomic region tames virulence in pathogenic amphidiploid Verticillium longisporum.</title>
        <authorList>
            <person name="Harting R."/>
            <person name="Starke J."/>
            <person name="Kusch H."/>
            <person name="Poggeler S."/>
            <person name="Maurus I."/>
            <person name="Schluter R."/>
            <person name="Landesfeind M."/>
            <person name="Bulla I."/>
            <person name="Nowrousian M."/>
            <person name="de Jonge R."/>
            <person name="Stahlhut G."/>
            <person name="Hoff K.J."/>
            <person name="Asshauer K.P."/>
            <person name="Thurmer A."/>
            <person name="Stanke M."/>
            <person name="Daniel R."/>
            <person name="Morgenstern B."/>
            <person name="Thomma B.P.H.J."/>
            <person name="Kronstad J.W."/>
            <person name="Braus-Stromeyer S.A."/>
            <person name="Braus G.H."/>
        </authorList>
    </citation>
    <scope>NUCLEOTIDE SEQUENCE</scope>
    <source>
        <strain evidence="4">Vl32</strain>
    </source>
</reference>
<comment type="similarity">
    <text evidence="1">Belongs to the cclA family.</text>
</comment>
<feature type="region of interest" description="Disordered" evidence="2">
    <location>
        <begin position="458"/>
        <end position="484"/>
    </location>
</feature>
<feature type="compositionally biased region" description="Polar residues" evidence="2">
    <location>
        <begin position="52"/>
        <end position="62"/>
    </location>
</feature>
<feature type="region of interest" description="Disordered" evidence="2">
    <location>
        <begin position="1"/>
        <end position="123"/>
    </location>
</feature>
<dbReference type="Proteomes" id="UP000689129">
    <property type="component" value="Unassembled WGS sequence"/>
</dbReference>
<dbReference type="EMBL" id="JAEMWZ010000075">
    <property type="protein sequence ID" value="KAG7138314.1"/>
    <property type="molecule type" value="Genomic_DNA"/>
</dbReference>
<feature type="compositionally biased region" description="Basic and acidic residues" evidence="2">
    <location>
        <begin position="96"/>
        <end position="113"/>
    </location>
</feature>
<feature type="compositionally biased region" description="Basic and acidic residues" evidence="2">
    <location>
        <begin position="64"/>
        <end position="84"/>
    </location>
</feature>
<dbReference type="PROSITE" id="PS50188">
    <property type="entry name" value="B302_SPRY"/>
    <property type="match status" value="1"/>
</dbReference>
<dbReference type="OrthoDB" id="10266026at2759"/>
<organism evidence="4 5">
    <name type="scientific">Verticillium longisporum</name>
    <name type="common">Verticillium dahliae var. longisporum</name>
    <dbReference type="NCBI Taxonomy" id="100787"/>
    <lineage>
        <taxon>Eukaryota</taxon>
        <taxon>Fungi</taxon>
        <taxon>Dikarya</taxon>
        <taxon>Ascomycota</taxon>
        <taxon>Pezizomycotina</taxon>
        <taxon>Sordariomycetes</taxon>
        <taxon>Hypocreomycetidae</taxon>
        <taxon>Glomerellales</taxon>
        <taxon>Plectosphaerellaceae</taxon>
        <taxon>Verticillium</taxon>
    </lineage>
</organism>
<dbReference type="InterPro" id="IPR001870">
    <property type="entry name" value="B30.2/SPRY"/>
</dbReference>
<gene>
    <name evidence="4" type="ORF">HYQ45_004558</name>
</gene>
<accession>A0A8I2ZV00</accession>
<dbReference type="PANTHER" id="PTHR10598:SF0">
    <property type="entry name" value="SET1_ASH2 HISTONE METHYLTRANSFERASE COMPLEX SUBUNIT ASH2"/>
    <property type="match status" value="1"/>
</dbReference>
<dbReference type="AlphaFoldDB" id="A0A8I2ZV00"/>
<evidence type="ECO:0000256" key="1">
    <source>
        <dbReference type="ARBA" id="ARBA00038149"/>
    </source>
</evidence>
<dbReference type="GO" id="GO:0000976">
    <property type="term" value="F:transcription cis-regulatory region binding"/>
    <property type="evidence" value="ECO:0007669"/>
    <property type="project" value="TreeGrafter"/>
</dbReference>
<sequence length="484" mass="53723">MADADTPPRDSTPSTSFTPATTATTTAVFIPQKRAIEEDHAPSVPSPLNPDVRSTPQAQSTDDMPAHTRDKRAKKESYKKRESKVTFGGDSNRGTPDPKGKSKNAPSRDKEEPSSSESGPLRYKLPAAKQTDFDPPRGPVFISHHEVPSLDGQGKIAFFETSDHVYNKKSYHYTHCIADPAFPSSLYYRQTEPLPHGPHMSFEDSATHMFFDQSGRHITTDKGFRMTRANVAIRQGRFYYEVKINRGIVKDPKPGDPESNGHVRMGFARREAAVDAPVGFDAYSYGIRDKAGQKVYMSRPKDFFPAGEDIQEGDVIGLEIQLPSEHLHRKVVTGRYNPAVDLDTSASCDPHGGTSEAPNIVRDRIPIRFKAHIYFEQIDYHTVFRGGAAEVNFGPDFWCPPGASPGQEDMAMGGVDDARAPLLPVSDRYTEQIAEDVVYDIIDEVDFWMQDGGQVLDHAKDERKGGNDVGLPDQEEIKEVVQDD</sequence>